<evidence type="ECO:0000256" key="1">
    <source>
        <dbReference type="SAM" id="Phobius"/>
    </source>
</evidence>
<organism evidence="3">
    <name type="scientific">uncultured Caudovirales phage</name>
    <dbReference type="NCBI Taxonomy" id="2100421"/>
    <lineage>
        <taxon>Viruses</taxon>
        <taxon>Duplodnaviria</taxon>
        <taxon>Heunggongvirae</taxon>
        <taxon>Uroviricota</taxon>
        <taxon>Caudoviricetes</taxon>
        <taxon>Peduoviridae</taxon>
        <taxon>Maltschvirus</taxon>
        <taxon>Maltschvirus maltsch</taxon>
    </lineage>
</organism>
<dbReference type="EMBL" id="LR796900">
    <property type="protein sequence ID" value="CAB4172962.1"/>
    <property type="molecule type" value="Genomic_DNA"/>
</dbReference>
<name>A0A6J5PP52_9CAUD</name>
<evidence type="ECO:0000313" key="5">
    <source>
        <dbReference type="EMBL" id="CAB4204081.1"/>
    </source>
</evidence>
<evidence type="ECO:0000313" key="3">
    <source>
        <dbReference type="EMBL" id="CAB4172962.1"/>
    </source>
</evidence>
<keyword evidence="1" id="KW-1133">Transmembrane helix</keyword>
<dbReference type="EMBL" id="LR798459">
    <property type="protein sequence ID" value="CAB5238250.1"/>
    <property type="molecule type" value="Genomic_DNA"/>
</dbReference>
<evidence type="ECO:0000313" key="2">
    <source>
        <dbReference type="EMBL" id="CAB4153712.1"/>
    </source>
</evidence>
<gene>
    <name evidence="4" type="ORF">UFOVP1115_14</name>
    <name evidence="5" type="ORF">UFOVP1390_28</name>
    <name evidence="6" type="ORF">UFOVP1567_13</name>
    <name evidence="2" type="ORF">UFOVP626_22</name>
    <name evidence="3" type="ORF">UFOVP951_17</name>
</gene>
<keyword evidence="1" id="KW-0812">Transmembrane</keyword>
<sequence>MNKDQLSLVDKVLDYVSSPFRLFAMVLMAVLTFAGYFVYTNQDLLIGAYKESKKIPTIAEDRVEDAAAHLFKQSGALIVAVFKVNSMFGTRILYRAYGKNGRDKTNDGLDVGLFSQNSANNADVVKLMANEIPCSDYKSAQSEMGLWYIARGVAYTCRISVPPEPGRFVGQITVGWASEPEDMESTRAMLQIAATMLSRSKQ</sequence>
<keyword evidence="1" id="KW-0472">Membrane</keyword>
<dbReference type="EMBL" id="LR796605">
    <property type="protein sequence ID" value="CAB4153712.1"/>
    <property type="molecule type" value="Genomic_DNA"/>
</dbReference>
<evidence type="ECO:0000313" key="6">
    <source>
        <dbReference type="EMBL" id="CAB5238250.1"/>
    </source>
</evidence>
<reference evidence="3" key="1">
    <citation type="submission" date="2020-05" db="EMBL/GenBank/DDBJ databases">
        <authorList>
            <person name="Chiriac C."/>
            <person name="Salcher M."/>
            <person name="Ghai R."/>
            <person name="Kavagutti S V."/>
        </authorList>
    </citation>
    <scope>NUCLEOTIDE SEQUENCE</scope>
</reference>
<dbReference type="EMBL" id="LR797068">
    <property type="protein sequence ID" value="CAB4184543.1"/>
    <property type="molecule type" value="Genomic_DNA"/>
</dbReference>
<proteinExistence type="predicted"/>
<evidence type="ECO:0000313" key="4">
    <source>
        <dbReference type="EMBL" id="CAB4184543.1"/>
    </source>
</evidence>
<accession>A0A6J5PP52</accession>
<dbReference type="EMBL" id="LR797336">
    <property type="protein sequence ID" value="CAB4204081.1"/>
    <property type="molecule type" value="Genomic_DNA"/>
</dbReference>
<feature type="transmembrane region" description="Helical" evidence="1">
    <location>
        <begin position="20"/>
        <end position="39"/>
    </location>
</feature>
<protein>
    <submittedName>
        <fullName evidence="3">Uncharacterized protein</fullName>
    </submittedName>
</protein>